<keyword evidence="1" id="KW-0548">Nucleotidyltransferase</keyword>
<dbReference type="GO" id="GO:0008408">
    <property type="term" value="F:3'-5' exonuclease activity"/>
    <property type="evidence" value="ECO:0007669"/>
    <property type="project" value="InterPro"/>
</dbReference>
<keyword evidence="1" id="KW-0808">Transferase</keyword>
<dbReference type="Gene3D" id="3.40.50.10220">
    <property type="entry name" value="DNA polymerase III, psi subunit"/>
    <property type="match status" value="1"/>
</dbReference>
<evidence type="ECO:0000256" key="1">
    <source>
        <dbReference type="PIRNR" id="PIRNR029225"/>
    </source>
</evidence>
<evidence type="ECO:0000313" key="2">
    <source>
        <dbReference type="EMBL" id="POB42365.1"/>
    </source>
</evidence>
<dbReference type="SUPFAM" id="SSF102220">
    <property type="entry name" value="DNA polymerase III psi subunit"/>
    <property type="match status" value="1"/>
</dbReference>
<sequence>MSNETMTENEKLYLQEMGISLWQLHHPERMMGYEMPTFSLPEECQLLLIAPSCPISQTALFFEKVLKSMQLELSQARHITPEQLSTLEPHSLQWVWFAGCPVQPLPMVAKVLQSPELAQIDGHNEHRRALWQQIRSYE</sequence>
<comment type="function">
    <text evidence="1">Part of the beta sliding clamp loading complex, which hydrolyzes ATP to load the beta clamp onto primed DNA to form the DNA replication pre-initiation complex. DNA polymerase III is a complex, multichain enzyme responsible for most of the replicative synthesis in bacteria. This DNA polymerase also exhibits 3' to 5' exonuclease activity.</text>
</comment>
<dbReference type="GO" id="GO:0003887">
    <property type="term" value="F:DNA-directed DNA polymerase activity"/>
    <property type="evidence" value="ECO:0007669"/>
    <property type="project" value="UniProtKB-KW"/>
</dbReference>
<dbReference type="GO" id="GO:0006260">
    <property type="term" value="P:DNA replication"/>
    <property type="evidence" value="ECO:0007669"/>
    <property type="project" value="UniProtKB-KW"/>
</dbReference>
<dbReference type="InterPro" id="IPR004615">
    <property type="entry name" value="DNA_pol_III_psi"/>
</dbReference>
<reference evidence="2 3" key="1">
    <citation type="journal article" date="2018" name="Front. Microbiol.">
        <title>Phylogeny of Vibrio vulnificus from the Analysis of the Core-Genome: Implications for Intra-Species Taxonomy.</title>
        <authorList>
            <person name="Roig F.J."/>
            <person name="Gonzalez-Candelas F."/>
            <person name="Sanjuan E."/>
            <person name="Fouz B."/>
            <person name="Feil E.J."/>
            <person name="Llorens C."/>
            <person name="Baker-Austin C."/>
            <person name="Oliver J.D."/>
            <person name="Danin-Poleg Y."/>
            <person name="Gibas C.J."/>
            <person name="Kashi Y."/>
            <person name="Gulig P.A."/>
            <person name="Morrison S.S."/>
            <person name="Amaro C."/>
        </authorList>
    </citation>
    <scope>NUCLEOTIDE SEQUENCE [LARGE SCALE GENOMIC DNA]</scope>
    <source>
        <strain evidence="2 3">CECT4608</strain>
    </source>
</reference>
<dbReference type="NCBIfam" id="NF004764">
    <property type="entry name" value="PRK06100.1"/>
    <property type="match status" value="1"/>
</dbReference>
<protein>
    <recommendedName>
        <fullName evidence="1">DNA polymerase III subunit psi</fullName>
    </recommendedName>
</protein>
<dbReference type="EMBL" id="PDGH01000146">
    <property type="protein sequence ID" value="POB42365.1"/>
    <property type="molecule type" value="Genomic_DNA"/>
</dbReference>
<name>A0A2S3QWX3_VIBVL</name>
<keyword evidence="1" id="KW-0239">DNA-directed DNA polymerase</keyword>
<dbReference type="PIRSF" id="PIRSF029225">
    <property type="entry name" value="DNA_pol_III_psi"/>
    <property type="match status" value="1"/>
</dbReference>
<dbReference type="Proteomes" id="UP000237466">
    <property type="component" value="Unassembled WGS sequence"/>
</dbReference>
<dbReference type="AlphaFoldDB" id="A0A2S3QWX3"/>
<organism evidence="2 3">
    <name type="scientific">Vibrio vulnificus</name>
    <dbReference type="NCBI Taxonomy" id="672"/>
    <lineage>
        <taxon>Bacteria</taxon>
        <taxon>Pseudomonadati</taxon>
        <taxon>Pseudomonadota</taxon>
        <taxon>Gammaproteobacteria</taxon>
        <taxon>Vibrionales</taxon>
        <taxon>Vibrionaceae</taxon>
        <taxon>Vibrio</taxon>
    </lineage>
</organism>
<accession>A0A2S3QWX3</accession>
<dbReference type="InterPro" id="IPR036654">
    <property type="entry name" value="DNA_pol_III_psi_sf"/>
</dbReference>
<dbReference type="Pfam" id="PF03603">
    <property type="entry name" value="DNA_III_psi"/>
    <property type="match status" value="1"/>
</dbReference>
<evidence type="ECO:0000313" key="3">
    <source>
        <dbReference type="Proteomes" id="UP000237466"/>
    </source>
</evidence>
<gene>
    <name evidence="2" type="ORF">CRN52_25645</name>
</gene>
<comment type="caution">
    <text evidence="2">The sequence shown here is derived from an EMBL/GenBank/DDBJ whole genome shotgun (WGS) entry which is preliminary data.</text>
</comment>
<proteinExistence type="predicted"/>
<keyword evidence="1" id="KW-0235">DNA replication</keyword>